<keyword evidence="4 5" id="KW-0106">Calcium</keyword>
<evidence type="ECO:0000256" key="2">
    <source>
        <dbReference type="ARBA" id="ARBA00022723"/>
    </source>
</evidence>
<keyword evidence="2 5" id="KW-0479">Metal-binding</keyword>
<evidence type="ECO:0000256" key="4">
    <source>
        <dbReference type="ARBA" id="ARBA00022837"/>
    </source>
</evidence>
<feature type="domain" description="EF-hand" evidence="8">
    <location>
        <begin position="71"/>
        <end position="106"/>
    </location>
</feature>
<sequence length="142" mass="15379">MGVGPRGPRGCRPGPCPSSILPEEAGHPRSCRMSMTDLLHAEDIKKAVGAFTAVDSFDHKKFFQMVGLKKKSPEDVKKVFHILDKDKSGFIEEEELGFILKGFSPDARDLSVKETKTLLAAGDKDGDGKIGADEFSTLVAES</sequence>
<dbReference type="GO" id="GO:0005737">
    <property type="term" value="C:cytoplasm"/>
    <property type="evidence" value="ECO:0007669"/>
    <property type="project" value="Ensembl"/>
</dbReference>
<evidence type="ECO:0000256" key="7">
    <source>
        <dbReference type="SAM" id="MobiDB-lite"/>
    </source>
</evidence>
<evidence type="ECO:0000256" key="6">
    <source>
        <dbReference type="RuleBase" id="RU368048"/>
    </source>
</evidence>
<dbReference type="GO" id="GO:0098976">
    <property type="term" value="P:excitatory chemical synaptic transmission"/>
    <property type="evidence" value="ECO:0007669"/>
    <property type="project" value="Ensembl"/>
</dbReference>
<reference evidence="9" key="2">
    <citation type="submission" date="2025-08" db="UniProtKB">
        <authorList>
            <consortium name="Ensembl"/>
        </authorList>
    </citation>
    <scope>IDENTIFICATION</scope>
</reference>
<dbReference type="PRINTS" id="PR01697">
    <property type="entry name" value="PARVALBUMIN"/>
</dbReference>
<dbReference type="SMART" id="SM00054">
    <property type="entry name" value="EFh"/>
    <property type="match status" value="2"/>
</dbReference>
<dbReference type="PROSITE" id="PS00018">
    <property type="entry name" value="EF_HAND_1"/>
    <property type="match status" value="2"/>
</dbReference>
<dbReference type="PROSITE" id="PS50222">
    <property type="entry name" value="EF_HAND_2"/>
    <property type="match status" value="2"/>
</dbReference>
<keyword evidence="3" id="KW-0677">Repeat</keyword>
<comment type="similarity">
    <text evidence="1 6">Belongs to the parvalbumin family.</text>
</comment>
<feature type="binding site" evidence="5">
    <location>
        <position position="125"/>
    </location>
    <ligand>
        <name>Ca(2+)</name>
        <dbReference type="ChEBI" id="CHEBI:29108"/>
        <label>1</label>
    </ligand>
</feature>
<dbReference type="Gene3D" id="1.10.238.10">
    <property type="entry name" value="EF-hand"/>
    <property type="match status" value="1"/>
</dbReference>
<accession>A0A4W2IGV1</accession>
<dbReference type="SUPFAM" id="SSF47473">
    <property type="entry name" value="EF-hand"/>
    <property type="match status" value="1"/>
</dbReference>
<dbReference type="CDD" id="cd16254">
    <property type="entry name" value="EFh_parvalbumin_alpha"/>
    <property type="match status" value="1"/>
</dbReference>
<dbReference type="GO" id="GO:0030424">
    <property type="term" value="C:axon"/>
    <property type="evidence" value="ECO:0007669"/>
    <property type="project" value="Ensembl"/>
</dbReference>
<feature type="binding site" evidence="5">
    <location>
        <position position="90"/>
    </location>
    <ligand>
        <name>Ca(2+)</name>
        <dbReference type="ChEBI" id="CHEBI:29108"/>
        <label>1</label>
    </ligand>
</feature>
<evidence type="ECO:0000313" key="9">
    <source>
        <dbReference type="Ensembl" id="ENSBIXP00005042473.1"/>
    </source>
</evidence>
<comment type="function">
    <text evidence="6">In muscle, parvalbumin is thought to be involved in relaxation after contraction. It binds two calcium ions.</text>
</comment>
<evidence type="ECO:0000313" key="10">
    <source>
        <dbReference type="Proteomes" id="UP000429181"/>
    </source>
</evidence>
<proteinExistence type="inferred from homology"/>
<dbReference type="InterPro" id="IPR011992">
    <property type="entry name" value="EF-hand-dom_pair"/>
</dbReference>
<gene>
    <name evidence="9" type="primary">PVALB</name>
</gene>
<evidence type="ECO:0000259" key="8">
    <source>
        <dbReference type="PROSITE" id="PS50222"/>
    </source>
</evidence>
<feature type="binding site" evidence="5">
    <location>
        <position position="129"/>
    </location>
    <ligand>
        <name>Ca(2+)</name>
        <dbReference type="ChEBI" id="CHEBI:29108"/>
        <label>1</label>
    </ligand>
</feature>
<protein>
    <recommendedName>
        <fullName evidence="6">Parvalbumin</fullName>
    </recommendedName>
</protein>
<dbReference type="GO" id="GO:0005509">
    <property type="term" value="F:calcium ion binding"/>
    <property type="evidence" value="ECO:0007669"/>
    <property type="project" value="UniProtKB-UniRule"/>
</dbReference>
<feature type="binding site" evidence="5">
    <location>
        <position position="95"/>
    </location>
    <ligand>
        <name>Ca(2+)</name>
        <dbReference type="ChEBI" id="CHEBI:29108"/>
        <label>2</label>
    </ligand>
</feature>
<dbReference type="PANTHER" id="PTHR11653">
    <property type="entry name" value="PARVALBUMIN ALPHA"/>
    <property type="match status" value="1"/>
</dbReference>
<feature type="binding site" evidence="5">
    <location>
        <position position="134"/>
    </location>
    <ligand>
        <name>Ca(2+)</name>
        <dbReference type="ChEBI" id="CHEBI:29108"/>
        <label>1</label>
    </ligand>
</feature>
<name>A0A4W2IGV1_BOBOX</name>
<dbReference type="InterPro" id="IPR002048">
    <property type="entry name" value="EF_hand_dom"/>
</dbReference>
<feature type="region of interest" description="Disordered" evidence="7">
    <location>
        <begin position="1"/>
        <end position="22"/>
    </location>
</feature>
<feature type="binding site" evidence="5">
    <location>
        <position position="123"/>
    </location>
    <ligand>
        <name>Ca(2+)</name>
        <dbReference type="ChEBI" id="CHEBI:29108"/>
        <label>1</label>
    </ligand>
</feature>
<feature type="domain" description="EF-hand" evidence="8">
    <location>
        <begin position="110"/>
        <end position="142"/>
    </location>
</feature>
<dbReference type="Proteomes" id="UP000429181">
    <property type="component" value="Chromosome 5"/>
</dbReference>
<dbReference type="InterPro" id="IPR018247">
    <property type="entry name" value="EF_Hand_1_Ca_BS"/>
</dbReference>
<evidence type="ECO:0000256" key="1">
    <source>
        <dbReference type="ARBA" id="ARBA00009753"/>
    </source>
</evidence>
<feature type="binding site" evidence="5">
    <location>
        <position position="86"/>
    </location>
    <ligand>
        <name>Ca(2+)</name>
        <dbReference type="ChEBI" id="CHEBI:29108"/>
        <label>1</label>
    </ligand>
</feature>
<evidence type="ECO:0000256" key="3">
    <source>
        <dbReference type="ARBA" id="ARBA00022737"/>
    </source>
</evidence>
<dbReference type="PANTHER" id="PTHR11653:SF2">
    <property type="entry name" value="PARVALBUMIN ALPHA"/>
    <property type="match status" value="1"/>
</dbReference>
<dbReference type="AlphaFoldDB" id="A0A4W2IGV1"/>
<reference evidence="9 10" key="1">
    <citation type="submission" date="2018-11" db="EMBL/GenBank/DDBJ databases">
        <title>Haplotype-resolved cattle genomes.</title>
        <authorList>
            <person name="Low W.Y."/>
            <person name="Tearle R."/>
            <person name="Bickhart D.M."/>
            <person name="Rosen B.D."/>
            <person name="Koren S."/>
            <person name="Rhie A."/>
            <person name="Hiendleder S."/>
            <person name="Phillippy A.M."/>
            <person name="Smith T.P.L."/>
            <person name="Williams J.L."/>
        </authorList>
    </citation>
    <scope>NUCLEOTIDE SEQUENCE [LARGE SCALE GENOMIC DNA]</scope>
</reference>
<dbReference type="InterPro" id="IPR008080">
    <property type="entry name" value="Parvalbumin"/>
</dbReference>
<dbReference type="Ensembl" id="ENSBIXT00005037743.1">
    <property type="protein sequence ID" value="ENSBIXP00005042473.1"/>
    <property type="gene ID" value="ENSBIXG00005025895.1"/>
</dbReference>
<dbReference type="GeneTree" id="ENSGT00940000159653"/>
<feature type="binding site" evidence="5">
    <location>
        <position position="84"/>
    </location>
    <ligand>
        <name>Ca(2+)</name>
        <dbReference type="ChEBI" id="CHEBI:29108"/>
        <label>1</label>
    </ligand>
</feature>
<organism evidence="9 10">
    <name type="scientific">Bos indicus x Bos taurus</name>
    <name type="common">Hybrid cattle</name>
    <dbReference type="NCBI Taxonomy" id="30522"/>
    <lineage>
        <taxon>Eukaryota</taxon>
        <taxon>Metazoa</taxon>
        <taxon>Chordata</taxon>
        <taxon>Craniata</taxon>
        <taxon>Vertebrata</taxon>
        <taxon>Euteleostomi</taxon>
        <taxon>Mammalia</taxon>
        <taxon>Eutheria</taxon>
        <taxon>Laurasiatheria</taxon>
        <taxon>Artiodactyla</taxon>
        <taxon>Ruminantia</taxon>
        <taxon>Pecora</taxon>
        <taxon>Bovidae</taxon>
        <taxon>Bovinae</taxon>
        <taxon>Bos</taxon>
    </lineage>
</organism>
<dbReference type="FunFam" id="1.10.238.10:FF:000060">
    <property type="entry name" value="Parvalbumin, thymic"/>
    <property type="match status" value="1"/>
</dbReference>
<dbReference type="GO" id="GO:0045202">
    <property type="term" value="C:synapse"/>
    <property type="evidence" value="ECO:0007669"/>
    <property type="project" value="GOC"/>
</dbReference>
<dbReference type="GO" id="GO:0010467">
    <property type="term" value="P:gene expression"/>
    <property type="evidence" value="ECO:0007669"/>
    <property type="project" value="Ensembl"/>
</dbReference>
<feature type="binding site" evidence="5">
    <location>
        <position position="127"/>
    </location>
    <ligand>
        <name>Ca(2+)</name>
        <dbReference type="ChEBI" id="CHEBI:29108"/>
        <label>1</label>
    </ligand>
</feature>
<dbReference type="Pfam" id="PF13499">
    <property type="entry name" value="EF-hand_7"/>
    <property type="match status" value="1"/>
</dbReference>
<evidence type="ECO:0000256" key="5">
    <source>
        <dbReference type="PIRSR" id="PIRSR608080-1"/>
    </source>
</evidence>
<feature type="binding site" evidence="5">
    <location>
        <position position="88"/>
    </location>
    <ligand>
        <name>Ca(2+)</name>
        <dbReference type="ChEBI" id="CHEBI:29108"/>
        <label>1</label>
    </ligand>
</feature>
<dbReference type="GO" id="GO:0098977">
    <property type="term" value="P:inhibitory chemical synaptic transmission"/>
    <property type="evidence" value="ECO:0007669"/>
    <property type="project" value="Ensembl"/>
</dbReference>